<dbReference type="SUPFAM" id="SSF54631">
    <property type="entry name" value="CBS-domain pair"/>
    <property type="match status" value="1"/>
</dbReference>
<reference evidence="3" key="2">
    <citation type="journal article" date="2021" name="PeerJ">
        <title>Extensive microbial diversity within the chicken gut microbiome revealed by metagenomics and culture.</title>
        <authorList>
            <person name="Gilroy R."/>
            <person name="Ravi A."/>
            <person name="Getino M."/>
            <person name="Pursley I."/>
            <person name="Horton D.L."/>
            <person name="Alikhan N.F."/>
            <person name="Baker D."/>
            <person name="Gharbi K."/>
            <person name="Hall N."/>
            <person name="Watson M."/>
            <person name="Adriaenssens E.M."/>
            <person name="Foster-Nyarko E."/>
            <person name="Jarju S."/>
            <person name="Secka A."/>
            <person name="Antonio M."/>
            <person name="Oren A."/>
            <person name="Chaudhuri R.R."/>
            <person name="La Ragione R."/>
            <person name="Hildebrand F."/>
            <person name="Pallen M.J."/>
        </authorList>
    </citation>
    <scope>NUCLEOTIDE SEQUENCE</scope>
    <source>
        <strain evidence="3">6919</strain>
    </source>
</reference>
<name>A0A9D9IRS5_9BACT</name>
<dbReference type="InterPro" id="IPR029044">
    <property type="entry name" value="Nucleotide-diphossugar_trans"/>
</dbReference>
<dbReference type="Proteomes" id="UP000823598">
    <property type="component" value="Unassembled WGS sequence"/>
</dbReference>
<protein>
    <submittedName>
        <fullName evidence="3">NTP transferase domain-containing protein</fullName>
    </submittedName>
</protein>
<dbReference type="EMBL" id="JADIMC010000091">
    <property type="protein sequence ID" value="MBO8476904.1"/>
    <property type="molecule type" value="Genomic_DNA"/>
</dbReference>
<dbReference type="Pfam" id="PF00571">
    <property type="entry name" value="CBS"/>
    <property type="match status" value="1"/>
</dbReference>
<organism evidence="3 4">
    <name type="scientific">Candidatus Limisoma faecipullorum</name>
    <dbReference type="NCBI Taxonomy" id="2840854"/>
    <lineage>
        <taxon>Bacteria</taxon>
        <taxon>Pseudomonadati</taxon>
        <taxon>Bacteroidota</taxon>
        <taxon>Bacteroidia</taxon>
        <taxon>Bacteroidales</taxon>
        <taxon>Candidatus Limisoma</taxon>
    </lineage>
</organism>
<dbReference type="Gene3D" id="3.90.550.10">
    <property type="entry name" value="Spore Coat Polysaccharide Biosynthesis Protein SpsA, Chain A"/>
    <property type="match status" value="1"/>
</dbReference>
<gene>
    <name evidence="3" type="ORF">IAB88_07920</name>
</gene>
<dbReference type="Pfam" id="PF00483">
    <property type="entry name" value="NTP_transferase"/>
    <property type="match status" value="1"/>
</dbReference>
<feature type="domain" description="CBS" evidence="2">
    <location>
        <begin position="1"/>
        <end position="62"/>
    </location>
</feature>
<dbReference type="AlphaFoldDB" id="A0A9D9IRS5"/>
<accession>A0A9D9IRS5</accession>
<evidence type="ECO:0000259" key="2">
    <source>
        <dbReference type="PROSITE" id="PS51371"/>
    </source>
</evidence>
<proteinExistence type="predicted"/>
<dbReference type="PROSITE" id="PS51371">
    <property type="entry name" value="CBS"/>
    <property type="match status" value="1"/>
</dbReference>
<reference evidence="3" key="1">
    <citation type="submission" date="2020-10" db="EMBL/GenBank/DDBJ databases">
        <authorList>
            <person name="Gilroy R."/>
        </authorList>
    </citation>
    <scope>NUCLEOTIDE SEQUENCE</scope>
    <source>
        <strain evidence="3">6919</strain>
    </source>
</reference>
<evidence type="ECO:0000256" key="1">
    <source>
        <dbReference type="PROSITE-ProRule" id="PRU00703"/>
    </source>
</evidence>
<evidence type="ECO:0000313" key="3">
    <source>
        <dbReference type="EMBL" id="MBO8476904.1"/>
    </source>
</evidence>
<dbReference type="SUPFAM" id="SSF53448">
    <property type="entry name" value="Nucleotide-diphospho-sugar transferases"/>
    <property type="match status" value="1"/>
</dbReference>
<dbReference type="Gene3D" id="3.10.580.10">
    <property type="entry name" value="CBS-domain"/>
    <property type="match status" value="1"/>
</dbReference>
<dbReference type="InterPro" id="IPR000644">
    <property type="entry name" value="CBS_dom"/>
</dbReference>
<dbReference type="GO" id="GO:0016740">
    <property type="term" value="F:transferase activity"/>
    <property type="evidence" value="ECO:0007669"/>
    <property type="project" value="UniProtKB-KW"/>
</dbReference>
<dbReference type="InterPro" id="IPR050486">
    <property type="entry name" value="Mannose-1P_guanyltransferase"/>
</dbReference>
<sequence>MYNWDGHIIRKEATLIEALRRLNDLSGKTMVLFAVDSDGKMTGTITDGDIRRSLIAGTGLDSTVEKTMHRAFRFLEEGSIDLAKVREMRQNRITLVPVIGKSGEIKAVYNFEECHSILPLDAVMMAGGKGERLRPLTLDTPKPLLKVGDKCIIDYNVEELARNGIDNIAVTVNYLAEQIEQHFEKPVGGVKVRCVREPKKLGTIGSAKLVEGLENDNVLVMNSDLLTTINYEDLFLFHAEQNADMTIAAVPYMVSVPFAILHSENCRVTGLEEKPTYNYYANAGIYIIRRRLIDRIPDDCVFDATDLIELIIKEGGKVVYHPIDGIWLDIGSPDDFRHAQEIVRNKRLSNL</sequence>
<evidence type="ECO:0000313" key="4">
    <source>
        <dbReference type="Proteomes" id="UP000823598"/>
    </source>
</evidence>
<keyword evidence="1" id="KW-0129">CBS domain</keyword>
<keyword evidence="3" id="KW-0808">Transferase</keyword>
<dbReference type="InterPro" id="IPR046342">
    <property type="entry name" value="CBS_dom_sf"/>
</dbReference>
<dbReference type="PANTHER" id="PTHR22572">
    <property type="entry name" value="SUGAR-1-PHOSPHATE GUANYL TRANSFERASE"/>
    <property type="match status" value="1"/>
</dbReference>
<dbReference type="InterPro" id="IPR005835">
    <property type="entry name" value="NTP_transferase_dom"/>
</dbReference>
<comment type="caution">
    <text evidence="3">The sequence shown here is derived from an EMBL/GenBank/DDBJ whole genome shotgun (WGS) entry which is preliminary data.</text>
</comment>